<organism evidence="6 7">
    <name type="scientific">Sphingomonas pokkalii</name>
    <dbReference type="NCBI Taxonomy" id="2175090"/>
    <lineage>
        <taxon>Bacteria</taxon>
        <taxon>Pseudomonadati</taxon>
        <taxon>Pseudomonadota</taxon>
        <taxon>Alphaproteobacteria</taxon>
        <taxon>Sphingomonadales</taxon>
        <taxon>Sphingomonadaceae</taxon>
        <taxon>Sphingomonas</taxon>
    </lineage>
</organism>
<dbReference type="OrthoDB" id="7585155at2"/>
<dbReference type="EMBL" id="QENQ01000001">
    <property type="protein sequence ID" value="PVX30933.1"/>
    <property type="molecule type" value="Genomic_DNA"/>
</dbReference>
<proteinExistence type="predicted"/>
<keyword evidence="3" id="KW-1133">Transmembrane helix</keyword>
<protein>
    <recommendedName>
        <fullName evidence="5">TonB C-terminal domain-containing protein</fullName>
    </recommendedName>
</protein>
<keyword evidence="2" id="KW-0812">Transmembrane</keyword>
<dbReference type="Proteomes" id="UP000245890">
    <property type="component" value="Unassembled WGS sequence"/>
</dbReference>
<comment type="subcellular location">
    <subcellularLocation>
        <location evidence="1">Membrane</location>
        <topology evidence="1">Single-pass membrane protein</topology>
    </subcellularLocation>
</comment>
<keyword evidence="4" id="KW-0472">Membrane</keyword>
<evidence type="ECO:0000256" key="3">
    <source>
        <dbReference type="ARBA" id="ARBA00022989"/>
    </source>
</evidence>
<gene>
    <name evidence="6" type="ORF">DD559_17690</name>
</gene>
<dbReference type="GO" id="GO:0055085">
    <property type="term" value="P:transmembrane transport"/>
    <property type="evidence" value="ECO:0007669"/>
    <property type="project" value="InterPro"/>
</dbReference>
<sequence length="220" mass="23384">MGGERSMFLVMALLAAQAQDVLPVTRAKPRTTTPWITNDDYPAADARQHHEGTVAFTLQIDPSGHATKCDVTASSGYPGLDNGACFLLMRRARFDPARDASGKAVASNYPGRFTWRLGKAKPTRTGVDGTAGSKAPPPPGMLELAVAALPATYKQPAKAEIRFGPDRRVIECRIEESSGSAAVDKVACAQLRSLEDASAGSKAEAAEYIVSFRADPVPRP</sequence>
<dbReference type="PROSITE" id="PS52015">
    <property type="entry name" value="TONB_CTD"/>
    <property type="match status" value="1"/>
</dbReference>
<comment type="caution">
    <text evidence="6">The sequence shown here is derived from an EMBL/GenBank/DDBJ whole genome shotgun (WGS) entry which is preliminary data.</text>
</comment>
<accession>A0A2U0SHX0</accession>
<evidence type="ECO:0000256" key="1">
    <source>
        <dbReference type="ARBA" id="ARBA00004167"/>
    </source>
</evidence>
<feature type="domain" description="TonB C-terminal" evidence="5">
    <location>
        <begin position="26"/>
        <end position="124"/>
    </location>
</feature>
<dbReference type="SUPFAM" id="SSF74653">
    <property type="entry name" value="TolA/TonB C-terminal domain"/>
    <property type="match status" value="1"/>
</dbReference>
<dbReference type="InterPro" id="IPR006260">
    <property type="entry name" value="TonB/TolA_C"/>
</dbReference>
<dbReference type="Pfam" id="PF03544">
    <property type="entry name" value="TonB_C"/>
    <property type="match status" value="1"/>
</dbReference>
<keyword evidence="7" id="KW-1185">Reference proteome</keyword>
<name>A0A2U0SHX0_9SPHN</name>
<dbReference type="NCBIfam" id="TIGR01352">
    <property type="entry name" value="tonB_Cterm"/>
    <property type="match status" value="1"/>
</dbReference>
<dbReference type="AlphaFoldDB" id="A0A2U0SHX0"/>
<evidence type="ECO:0000259" key="5">
    <source>
        <dbReference type="PROSITE" id="PS52015"/>
    </source>
</evidence>
<dbReference type="InterPro" id="IPR037682">
    <property type="entry name" value="TonB_C"/>
</dbReference>
<dbReference type="Gene3D" id="3.30.1150.10">
    <property type="match status" value="1"/>
</dbReference>
<evidence type="ECO:0000256" key="2">
    <source>
        <dbReference type="ARBA" id="ARBA00022692"/>
    </source>
</evidence>
<dbReference type="GO" id="GO:0016020">
    <property type="term" value="C:membrane"/>
    <property type="evidence" value="ECO:0007669"/>
    <property type="project" value="UniProtKB-SubCell"/>
</dbReference>
<evidence type="ECO:0000313" key="7">
    <source>
        <dbReference type="Proteomes" id="UP000245890"/>
    </source>
</evidence>
<reference evidence="6 7" key="1">
    <citation type="submission" date="2018-05" db="EMBL/GenBank/DDBJ databases">
        <title>Description of Sphingomonas pokkalii sp nov, isolated from the rhizosphere of saline tolerant pokkali rice and its draft genome analysis.</title>
        <authorList>
            <person name="Menon R."/>
            <person name="Kumari S."/>
            <person name="Rameshkumar N."/>
        </authorList>
    </citation>
    <scope>NUCLEOTIDE SEQUENCE [LARGE SCALE GENOMIC DNA]</scope>
    <source>
        <strain evidence="6 7">L3B27</strain>
    </source>
</reference>
<evidence type="ECO:0000256" key="4">
    <source>
        <dbReference type="ARBA" id="ARBA00023136"/>
    </source>
</evidence>
<evidence type="ECO:0000313" key="6">
    <source>
        <dbReference type="EMBL" id="PVX30933.1"/>
    </source>
</evidence>